<feature type="domain" description="Cyclic nucleotide-binding" evidence="4">
    <location>
        <begin position="1"/>
        <end position="95"/>
    </location>
</feature>
<evidence type="ECO:0000256" key="3">
    <source>
        <dbReference type="ARBA" id="ARBA00023163"/>
    </source>
</evidence>
<protein>
    <recommendedName>
        <fullName evidence="7">Cyclic nucleotide-binding domain-containing protein</fullName>
    </recommendedName>
</protein>
<dbReference type="AlphaFoldDB" id="A0A645GQ01"/>
<dbReference type="SUPFAM" id="SSF51206">
    <property type="entry name" value="cAMP-binding domain-like"/>
    <property type="match status" value="1"/>
</dbReference>
<dbReference type="EMBL" id="VSSQ01079471">
    <property type="protein sequence ID" value="MPN28988.1"/>
    <property type="molecule type" value="Genomic_DNA"/>
</dbReference>
<reference evidence="6" key="1">
    <citation type="submission" date="2019-08" db="EMBL/GenBank/DDBJ databases">
        <authorList>
            <person name="Kucharzyk K."/>
            <person name="Murdoch R.W."/>
            <person name="Higgins S."/>
            <person name="Loffler F."/>
        </authorList>
    </citation>
    <scope>NUCLEOTIDE SEQUENCE</scope>
</reference>
<dbReference type="InterPro" id="IPR018490">
    <property type="entry name" value="cNMP-bd_dom_sf"/>
</dbReference>
<name>A0A645GQ01_9ZZZZ</name>
<evidence type="ECO:0000256" key="2">
    <source>
        <dbReference type="ARBA" id="ARBA00023125"/>
    </source>
</evidence>
<organism evidence="6">
    <name type="scientific">bioreactor metagenome</name>
    <dbReference type="NCBI Taxonomy" id="1076179"/>
    <lineage>
        <taxon>unclassified sequences</taxon>
        <taxon>metagenomes</taxon>
        <taxon>ecological metagenomes</taxon>
    </lineage>
</organism>
<evidence type="ECO:0000256" key="1">
    <source>
        <dbReference type="ARBA" id="ARBA00023015"/>
    </source>
</evidence>
<dbReference type="CDD" id="cd00038">
    <property type="entry name" value="CAP_ED"/>
    <property type="match status" value="1"/>
</dbReference>
<dbReference type="Pfam" id="PF13545">
    <property type="entry name" value="HTH_Crp_2"/>
    <property type="match status" value="1"/>
</dbReference>
<proteinExistence type="predicted"/>
<evidence type="ECO:0000259" key="5">
    <source>
        <dbReference type="PROSITE" id="PS51063"/>
    </source>
</evidence>
<dbReference type="GO" id="GO:0003677">
    <property type="term" value="F:DNA binding"/>
    <property type="evidence" value="ECO:0007669"/>
    <property type="project" value="UniProtKB-KW"/>
</dbReference>
<evidence type="ECO:0000259" key="4">
    <source>
        <dbReference type="PROSITE" id="PS50042"/>
    </source>
</evidence>
<comment type="caution">
    <text evidence="6">The sequence shown here is derived from an EMBL/GenBank/DDBJ whole genome shotgun (WGS) entry which is preliminary data.</text>
</comment>
<dbReference type="GO" id="GO:0006355">
    <property type="term" value="P:regulation of DNA-templated transcription"/>
    <property type="evidence" value="ECO:0007669"/>
    <property type="project" value="InterPro"/>
</dbReference>
<dbReference type="InterPro" id="IPR012318">
    <property type="entry name" value="HTH_CRP"/>
</dbReference>
<dbReference type="Pfam" id="PF00027">
    <property type="entry name" value="cNMP_binding"/>
    <property type="match status" value="1"/>
</dbReference>
<keyword evidence="3" id="KW-0804">Transcription</keyword>
<dbReference type="SUPFAM" id="SSF46785">
    <property type="entry name" value="Winged helix' DNA-binding domain"/>
    <property type="match status" value="1"/>
</dbReference>
<sequence length="184" mass="20924">MYCYHDFKNSLGIILKGRISVNKNRHDEGSVLINYLKSSDAFGGAAVFSKAEVYIASLKAESDCEILFMPRELLCDLFKKSNAVMMNYIAYLSDSLVFLNKRLDLFTSGGAEERVAEYIRINSITDENGCSVLPDFSFSRLADYLAIGRASLYRILNDFEKQGLIKKEGKKIYIKGEKYYEKNI</sequence>
<evidence type="ECO:0000313" key="6">
    <source>
        <dbReference type="EMBL" id="MPN28988.1"/>
    </source>
</evidence>
<keyword evidence="2" id="KW-0238">DNA-binding</keyword>
<gene>
    <name evidence="6" type="ORF">SDC9_176435</name>
</gene>
<dbReference type="InterPro" id="IPR036390">
    <property type="entry name" value="WH_DNA-bd_sf"/>
</dbReference>
<dbReference type="PROSITE" id="PS50042">
    <property type="entry name" value="CNMP_BINDING_3"/>
    <property type="match status" value="1"/>
</dbReference>
<feature type="domain" description="HTH crp-type" evidence="5">
    <location>
        <begin position="109"/>
        <end position="178"/>
    </location>
</feature>
<accession>A0A645GQ01</accession>
<dbReference type="Gene3D" id="2.60.120.10">
    <property type="entry name" value="Jelly Rolls"/>
    <property type="match status" value="1"/>
</dbReference>
<dbReference type="InterPro" id="IPR014710">
    <property type="entry name" value="RmlC-like_jellyroll"/>
</dbReference>
<evidence type="ECO:0008006" key="7">
    <source>
        <dbReference type="Google" id="ProtNLM"/>
    </source>
</evidence>
<dbReference type="PROSITE" id="PS51063">
    <property type="entry name" value="HTH_CRP_2"/>
    <property type="match status" value="1"/>
</dbReference>
<dbReference type="InterPro" id="IPR000595">
    <property type="entry name" value="cNMP-bd_dom"/>
</dbReference>
<keyword evidence="1" id="KW-0805">Transcription regulation</keyword>